<comment type="similarity">
    <text evidence="3 7">Belongs to the peptidase S26 family.</text>
</comment>
<dbReference type="GO" id="GO:0005886">
    <property type="term" value="C:plasma membrane"/>
    <property type="evidence" value="ECO:0007669"/>
    <property type="project" value="UniProtKB-SubCell"/>
</dbReference>
<comment type="caution">
    <text evidence="9">The sequence shown here is derived from an EMBL/GenBank/DDBJ whole genome shotgun (WGS) entry which is preliminary data.</text>
</comment>
<dbReference type="AlphaFoldDB" id="A0A9D1NDK0"/>
<feature type="active site" evidence="6">
    <location>
        <position position="39"/>
    </location>
</feature>
<gene>
    <name evidence="9" type="primary">lepB</name>
    <name evidence="9" type="ORF">IAB14_05965</name>
</gene>
<evidence type="ECO:0000313" key="9">
    <source>
        <dbReference type="EMBL" id="HIV00637.1"/>
    </source>
</evidence>
<evidence type="ECO:0000259" key="8">
    <source>
        <dbReference type="Pfam" id="PF10502"/>
    </source>
</evidence>
<keyword evidence="7" id="KW-1133">Transmembrane helix</keyword>
<evidence type="ECO:0000256" key="4">
    <source>
        <dbReference type="ARBA" id="ARBA00013208"/>
    </source>
</evidence>
<name>A0A9D1NDK0_9FIRM</name>
<dbReference type="InterPro" id="IPR019757">
    <property type="entry name" value="Pept_S26A_signal_pept_1_Lys-AS"/>
</dbReference>
<dbReference type="SUPFAM" id="SSF51306">
    <property type="entry name" value="LexA/Signal peptidase"/>
    <property type="match status" value="1"/>
</dbReference>
<evidence type="ECO:0000256" key="1">
    <source>
        <dbReference type="ARBA" id="ARBA00000677"/>
    </source>
</evidence>
<organism evidence="9 10">
    <name type="scientific">Candidatus Stercoripulliclostridium merdipullorum</name>
    <dbReference type="NCBI Taxonomy" id="2840952"/>
    <lineage>
        <taxon>Bacteria</taxon>
        <taxon>Bacillati</taxon>
        <taxon>Bacillota</taxon>
        <taxon>Clostridia</taxon>
        <taxon>Eubacteriales</taxon>
        <taxon>Candidatus Stercoripulliclostridium</taxon>
    </lineage>
</organism>
<dbReference type="InterPro" id="IPR019533">
    <property type="entry name" value="Peptidase_S26"/>
</dbReference>
<dbReference type="EC" id="3.4.21.89" evidence="4 7"/>
<dbReference type="GO" id="GO:0004252">
    <property type="term" value="F:serine-type endopeptidase activity"/>
    <property type="evidence" value="ECO:0007669"/>
    <property type="project" value="InterPro"/>
</dbReference>
<proteinExistence type="inferred from homology"/>
<accession>A0A9D1NDK0</accession>
<keyword evidence="7" id="KW-0472">Membrane</keyword>
<keyword evidence="5 7" id="KW-0378">Hydrolase</keyword>
<evidence type="ECO:0000256" key="2">
    <source>
        <dbReference type="ARBA" id="ARBA00004401"/>
    </source>
</evidence>
<sequence>MNRKLKTVLIDILFVIVCVVLAYGVSNYLFFTIPVSGPSMNNTLYDGDKLLVYKRGEYRFGDVVIFNTHKTDGNGNERYYVKRIIGLPGDTIEIRREADGVFYVYRNGEKLIEPYLHPENLMNEERAPVTVPEGKFYYLGDNRGESSDSRNGELGSTDSILGRVLLRYRIGNGEFDIEAIKRIKS</sequence>
<dbReference type="EMBL" id="DVOH01000046">
    <property type="protein sequence ID" value="HIV00637.1"/>
    <property type="molecule type" value="Genomic_DNA"/>
</dbReference>
<feature type="domain" description="Peptidase S26" evidence="8">
    <location>
        <begin position="13"/>
        <end position="168"/>
    </location>
</feature>
<dbReference type="InterPro" id="IPR036286">
    <property type="entry name" value="LexA/Signal_pep-like_sf"/>
</dbReference>
<keyword evidence="7" id="KW-0645">Protease</keyword>
<dbReference type="PRINTS" id="PR00727">
    <property type="entry name" value="LEADERPTASE"/>
</dbReference>
<dbReference type="Gene3D" id="2.10.109.10">
    <property type="entry name" value="Umud Fragment, subunit A"/>
    <property type="match status" value="1"/>
</dbReference>
<dbReference type="PROSITE" id="PS00761">
    <property type="entry name" value="SPASE_I_3"/>
    <property type="match status" value="1"/>
</dbReference>
<dbReference type="PANTHER" id="PTHR43390:SF1">
    <property type="entry name" value="CHLOROPLAST PROCESSING PEPTIDASE"/>
    <property type="match status" value="1"/>
</dbReference>
<dbReference type="NCBIfam" id="TIGR02227">
    <property type="entry name" value="sigpep_I_bact"/>
    <property type="match status" value="1"/>
</dbReference>
<dbReference type="PANTHER" id="PTHR43390">
    <property type="entry name" value="SIGNAL PEPTIDASE I"/>
    <property type="match status" value="1"/>
</dbReference>
<dbReference type="InterPro" id="IPR000223">
    <property type="entry name" value="Pept_S26A_signal_pept_1"/>
</dbReference>
<keyword evidence="7" id="KW-0812">Transmembrane</keyword>
<evidence type="ECO:0000256" key="3">
    <source>
        <dbReference type="ARBA" id="ARBA00009370"/>
    </source>
</evidence>
<dbReference type="Proteomes" id="UP000886891">
    <property type="component" value="Unassembled WGS sequence"/>
</dbReference>
<evidence type="ECO:0000256" key="5">
    <source>
        <dbReference type="ARBA" id="ARBA00022801"/>
    </source>
</evidence>
<evidence type="ECO:0000256" key="6">
    <source>
        <dbReference type="PIRSR" id="PIRSR600223-1"/>
    </source>
</evidence>
<reference evidence="9" key="1">
    <citation type="submission" date="2020-10" db="EMBL/GenBank/DDBJ databases">
        <authorList>
            <person name="Gilroy R."/>
        </authorList>
    </citation>
    <scope>NUCLEOTIDE SEQUENCE</scope>
    <source>
        <strain evidence="9">23406</strain>
    </source>
</reference>
<dbReference type="GO" id="GO:0009003">
    <property type="term" value="F:signal peptidase activity"/>
    <property type="evidence" value="ECO:0007669"/>
    <property type="project" value="UniProtKB-EC"/>
</dbReference>
<dbReference type="InterPro" id="IPR019758">
    <property type="entry name" value="Pept_S26A_signal_pept_1_CS"/>
</dbReference>
<feature type="transmembrane region" description="Helical" evidence="7">
    <location>
        <begin position="12"/>
        <end position="31"/>
    </location>
</feature>
<dbReference type="Pfam" id="PF10502">
    <property type="entry name" value="Peptidase_S26"/>
    <property type="match status" value="1"/>
</dbReference>
<evidence type="ECO:0000256" key="7">
    <source>
        <dbReference type="RuleBase" id="RU362042"/>
    </source>
</evidence>
<comment type="subcellular location">
    <subcellularLocation>
        <location evidence="2">Cell membrane</location>
        <topology evidence="2">Single-pass type II membrane protein</topology>
    </subcellularLocation>
    <subcellularLocation>
        <location evidence="7">Membrane</location>
        <topology evidence="7">Single-pass type II membrane protein</topology>
    </subcellularLocation>
</comment>
<dbReference type="CDD" id="cd06530">
    <property type="entry name" value="S26_SPase_I"/>
    <property type="match status" value="1"/>
</dbReference>
<protein>
    <recommendedName>
        <fullName evidence="4 7">Signal peptidase I</fullName>
        <ecNumber evidence="4 7">3.4.21.89</ecNumber>
    </recommendedName>
</protein>
<reference evidence="9" key="2">
    <citation type="journal article" date="2021" name="PeerJ">
        <title>Extensive microbial diversity within the chicken gut microbiome revealed by metagenomics and culture.</title>
        <authorList>
            <person name="Gilroy R."/>
            <person name="Ravi A."/>
            <person name="Getino M."/>
            <person name="Pursley I."/>
            <person name="Horton D.L."/>
            <person name="Alikhan N.F."/>
            <person name="Baker D."/>
            <person name="Gharbi K."/>
            <person name="Hall N."/>
            <person name="Watson M."/>
            <person name="Adriaenssens E.M."/>
            <person name="Foster-Nyarko E."/>
            <person name="Jarju S."/>
            <person name="Secka A."/>
            <person name="Antonio M."/>
            <person name="Oren A."/>
            <person name="Chaudhuri R.R."/>
            <person name="La Ragione R."/>
            <person name="Hildebrand F."/>
            <person name="Pallen M.J."/>
        </authorList>
    </citation>
    <scope>NUCLEOTIDE SEQUENCE</scope>
    <source>
        <strain evidence="9">23406</strain>
    </source>
</reference>
<comment type="catalytic activity">
    <reaction evidence="1 7">
        <text>Cleavage of hydrophobic, N-terminal signal or leader sequences from secreted and periplasmic proteins.</text>
        <dbReference type="EC" id="3.4.21.89"/>
    </reaction>
</comment>
<dbReference type="GO" id="GO:0006465">
    <property type="term" value="P:signal peptide processing"/>
    <property type="evidence" value="ECO:0007669"/>
    <property type="project" value="InterPro"/>
</dbReference>
<feature type="active site" evidence="6">
    <location>
        <position position="82"/>
    </location>
</feature>
<evidence type="ECO:0000313" key="10">
    <source>
        <dbReference type="Proteomes" id="UP000886891"/>
    </source>
</evidence>
<dbReference type="PROSITE" id="PS00760">
    <property type="entry name" value="SPASE_I_2"/>
    <property type="match status" value="1"/>
</dbReference>